<gene>
    <name evidence="2" type="ORF">NEISUBOT_05190</name>
</gene>
<keyword evidence="1" id="KW-1133">Transmembrane helix</keyword>
<comment type="caution">
    <text evidence="2">The sequence shown here is derived from an EMBL/GenBank/DDBJ whole genome shotgun (WGS) entry which is preliminary data.</text>
</comment>
<organism evidence="2 3">
    <name type="scientific">Neisseria subflava NJ9703</name>
    <dbReference type="NCBI Taxonomy" id="546268"/>
    <lineage>
        <taxon>Bacteria</taxon>
        <taxon>Pseudomonadati</taxon>
        <taxon>Pseudomonadota</taxon>
        <taxon>Betaproteobacteria</taxon>
        <taxon>Neisseriales</taxon>
        <taxon>Neisseriaceae</taxon>
        <taxon>Neisseria</taxon>
    </lineage>
</organism>
<feature type="transmembrane region" description="Helical" evidence="1">
    <location>
        <begin position="7"/>
        <end position="25"/>
    </location>
</feature>
<reference evidence="2 3" key="1">
    <citation type="submission" date="2010-01" db="EMBL/GenBank/DDBJ databases">
        <authorList>
            <person name="Weinstock G."/>
            <person name="Sodergren E."/>
            <person name="Clifton S."/>
            <person name="Fulton L."/>
            <person name="Fulton B."/>
            <person name="Courtney L."/>
            <person name="Fronick C."/>
            <person name="Harrison M."/>
            <person name="Strong C."/>
            <person name="Farmer C."/>
            <person name="Delahaunty K."/>
            <person name="Markovic C."/>
            <person name="Hall O."/>
            <person name="Minx P."/>
            <person name="Tomlinson C."/>
            <person name="Mitreva M."/>
            <person name="Nelson J."/>
            <person name="Hou S."/>
            <person name="Wollam A."/>
            <person name="Pepin K.H."/>
            <person name="Johnson M."/>
            <person name="Bhonagiri V."/>
            <person name="Nash W.E."/>
            <person name="Warren W."/>
            <person name="Chinwalla A."/>
            <person name="Mardis E.R."/>
            <person name="Wilson R.K."/>
        </authorList>
    </citation>
    <scope>NUCLEOTIDE SEQUENCE [LARGE SCALE GENOMIC DNA]</scope>
    <source>
        <strain evidence="2 3">NJ9703</strain>
    </source>
</reference>
<keyword evidence="1" id="KW-0812">Transmembrane</keyword>
<sequence length="103" mass="10979">MMDFFQFGYLFAIGGGIVGSAWSSIKDHDTVVSSAFEAIVSAVAAAAVAERFLMVNQVWTCAVAGAFVGILTGHAMDTVKTLAPGLMKKWVKKTADKFIDSKE</sequence>
<evidence type="ECO:0000313" key="2">
    <source>
        <dbReference type="EMBL" id="EFC51463.1"/>
    </source>
</evidence>
<protein>
    <submittedName>
        <fullName evidence="2">Uncharacterized protein</fullName>
    </submittedName>
</protein>
<evidence type="ECO:0000256" key="1">
    <source>
        <dbReference type="SAM" id="Phobius"/>
    </source>
</evidence>
<keyword evidence="1" id="KW-0472">Membrane</keyword>
<feature type="transmembrane region" description="Helical" evidence="1">
    <location>
        <begin position="31"/>
        <end position="49"/>
    </location>
</feature>
<proteinExistence type="predicted"/>
<evidence type="ECO:0000313" key="3">
    <source>
        <dbReference type="Proteomes" id="UP000004621"/>
    </source>
</evidence>
<feature type="transmembrane region" description="Helical" evidence="1">
    <location>
        <begin position="58"/>
        <end position="76"/>
    </location>
</feature>
<dbReference type="EMBL" id="ACEO02000011">
    <property type="protein sequence ID" value="EFC51463.1"/>
    <property type="molecule type" value="Genomic_DNA"/>
</dbReference>
<accession>A0A9W5IPS9</accession>
<dbReference type="RefSeq" id="WP_004520736.1">
    <property type="nucleotide sequence ID" value="NZ_ACEO02000011.1"/>
</dbReference>
<name>A0A9W5IPS9_NEISU</name>
<dbReference type="Proteomes" id="UP000004621">
    <property type="component" value="Unassembled WGS sequence"/>
</dbReference>
<dbReference type="AlphaFoldDB" id="A0A9W5IPS9"/>